<dbReference type="Proteomes" id="UP000000496">
    <property type="component" value="Chromosome gsn.131"/>
</dbReference>
<dbReference type="HOGENOM" id="CLU_1401622_0_0_0"/>
<dbReference type="STRING" id="331113.SNE_A06300"/>
<dbReference type="InterPro" id="IPR013130">
    <property type="entry name" value="Fe3_Rdtase_TM_dom"/>
</dbReference>
<feature type="transmembrane region" description="Helical" evidence="7">
    <location>
        <begin position="112"/>
        <end position="136"/>
    </location>
</feature>
<keyword evidence="4 7" id="KW-1133">Transmembrane helix</keyword>
<feature type="transmembrane region" description="Helical" evidence="7">
    <location>
        <begin position="148"/>
        <end position="166"/>
    </location>
</feature>
<dbReference type="RefSeq" id="WP_013942974.1">
    <property type="nucleotide sequence ID" value="NC_015713.1"/>
</dbReference>
<keyword evidence="10" id="KW-1185">Reference proteome</keyword>
<comment type="subcellular location">
    <subcellularLocation>
        <location evidence="1">Membrane</location>
        <topology evidence="1">Multi-pass membrane protein</topology>
    </subcellularLocation>
</comment>
<evidence type="ECO:0000256" key="5">
    <source>
        <dbReference type="ARBA" id="ARBA00023004"/>
    </source>
</evidence>
<dbReference type="InterPro" id="IPR022837">
    <property type="entry name" value="MsrQ-like"/>
</dbReference>
<dbReference type="GO" id="GO:0010181">
    <property type="term" value="F:FMN binding"/>
    <property type="evidence" value="ECO:0007669"/>
    <property type="project" value="TreeGrafter"/>
</dbReference>
<evidence type="ECO:0000256" key="6">
    <source>
        <dbReference type="ARBA" id="ARBA00023136"/>
    </source>
</evidence>
<feature type="domain" description="Ferric oxidoreductase" evidence="8">
    <location>
        <begin position="44"/>
        <end position="156"/>
    </location>
</feature>
<accession>F8L6Z5</accession>
<keyword evidence="2" id="KW-0813">Transport</keyword>
<feature type="transmembrane region" description="Helical" evidence="7">
    <location>
        <begin position="12"/>
        <end position="33"/>
    </location>
</feature>
<evidence type="ECO:0000256" key="1">
    <source>
        <dbReference type="ARBA" id="ARBA00004141"/>
    </source>
</evidence>
<evidence type="ECO:0000256" key="4">
    <source>
        <dbReference type="ARBA" id="ARBA00022989"/>
    </source>
</evidence>
<dbReference type="AlphaFoldDB" id="F8L6Z5"/>
<keyword evidence="3 7" id="KW-0812">Transmembrane</keyword>
<reference key="1">
    <citation type="journal article" date="2011" name="Mol. Biol. Evol.">
        <title>Unity in variety -- the pan-genome of the Chlamydiae.</title>
        <authorList>
            <person name="Collingro A."/>
            <person name="Tischler P."/>
            <person name="Weinmaier T."/>
            <person name="Penz T."/>
            <person name="Heinz E."/>
            <person name="Brunham R.C."/>
            <person name="Read T.D."/>
            <person name="Bavoil P.M."/>
            <person name="Sachse K."/>
            <person name="Kahane S."/>
            <person name="Friedman M.G."/>
            <person name="Rattei T."/>
            <person name="Myers G.S.A."/>
            <person name="Horn M."/>
        </authorList>
    </citation>
    <scope>NUCLEOTIDE SEQUENCE</scope>
    <source>
        <strain>Z</strain>
    </source>
</reference>
<feature type="transmembrane region" description="Helical" evidence="7">
    <location>
        <begin position="80"/>
        <end position="100"/>
    </location>
</feature>
<dbReference type="eggNOG" id="COG2717">
    <property type="taxonomic scope" value="Bacteria"/>
</dbReference>
<feature type="transmembrane region" description="Helical" evidence="7">
    <location>
        <begin position="172"/>
        <end position="190"/>
    </location>
</feature>
<dbReference type="GO" id="GO:0016679">
    <property type="term" value="F:oxidoreductase activity, acting on diphenols and related substances as donors"/>
    <property type="evidence" value="ECO:0007669"/>
    <property type="project" value="TreeGrafter"/>
</dbReference>
<dbReference type="OrthoDB" id="9788328at2"/>
<protein>
    <recommendedName>
        <fullName evidence="8">Ferric oxidoreductase domain-containing protein</fullName>
    </recommendedName>
</protein>
<evidence type="ECO:0000313" key="9">
    <source>
        <dbReference type="EMBL" id="CCB88507.1"/>
    </source>
</evidence>
<keyword evidence="5" id="KW-0408">Iron</keyword>
<sequence length="194" mass="23037">MEKRVKKYLIEGSLVLPAVIFLLIPVVFGMWGEKTWKKLLIQSGFITLSMLIFSLVLSPLNRFFPKWHFIKFFNRFRREIGLAVFFYACFHFFCFIIRAIEKKGWFDPHYFLHPVVIPGLFAFLILLLLAVTSNNWSIKKMGYRKWKGLHRLIYVGEIAVFIHVYLKSPFYALVLILPLVCIQIGCYFFVRRNQ</sequence>
<dbReference type="GO" id="GO:0005886">
    <property type="term" value="C:plasma membrane"/>
    <property type="evidence" value="ECO:0007669"/>
    <property type="project" value="TreeGrafter"/>
</dbReference>
<feature type="transmembrane region" description="Helical" evidence="7">
    <location>
        <begin position="39"/>
        <end position="60"/>
    </location>
</feature>
<dbReference type="PANTHER" id="PTHR36964">
    <property type="entry name" value="PROTEIN-METHIONINE-SULFOXIDE REDUCTASE HEME-BINDING SUBUNIT MSRQ"/>
    <property type="match status" value="1"/>
</dbReference>
<reference evidence="9 10" key="2">
    <citation type="journal article" date="2011" name="Mol. Biol. Evol.">
        <title>Unity in variety--the pan-genome of the Chlamydiae.</title>
        <authorList>
            <person name="Collingro A."/>
            <person name="Tischler P."/>
            <person name="Weinmaier T."/>
            <person name="Penz T."/>
            <person name="Heinz E."/>
            <person name="Brunham R.C."/>
            <person name="Read T.D."/>
            <person name="Bavoil P.M."/>
            <person name="Sachse K."/>
            <person name="Kahane S."/>
            <person name="Friedman M.G."/>
            <person name="Rattei T."/>
            <person name="Myers G.S."/>
            <person name="Horn M."/>
        </authorList>
    </citation>
    <scope>NUCLEOTIDE SEQUENCE [LARGE SCALE GENOMIC DNA]</scope>
    <source>
        <strain evidence="10">ATCC VR-1471 / Z</strain>
    </source>
</reference>
<evidence type="ECO:0000256" key="3">
    <source>
        <dbReference type="ARBA" id="ARBA00022692"/>
    </source>
</evidence>
<dbReference type="EMBL" id="FR872582">
    <property type="protein sequence ID" value="CCB88507.1"/>
    <property type="molecule type" value="Genomic_DNA"/>
</dbReference>
<dbReference type="PANTHER" id="PTHR36964:SF1">
    <property type="entry name" value="PROTEIN-METHIONINE-SULFOXIDE REDUCTASE HEME-BINDING SUBUNIT MSRQ"/>
    <property type="match status" value="1"/>
</dbReference>
<organism evidence="9 10">
    <name type="scientific">Simkania negevensis (strain ATCC VR-1471 / DSM 27360 / Z)</name>
    <dbReference type="NCBI Taxonomy" id="331113"/>
    <lineage>
        <taxon>Bacteria</taxon>
        <taxon>Pseudomonadati</taxon>
        <taxon>Chlamydiota</taxon>
        <taxon>Chlamydiia</taxon>
        <taxon>Parachlamydiales</taxon>
        <taxon>Simkaniaceae</taxon>
        <taxon>Simkania</taxon>
    </lineage>
</organism>
<dbReference type="KEGG" id="sng:SNE_A06300"/>
<evidence type="ECO:0000259" key="8">
    <source>
        <dbReference type="Pfam" id="PF01794"/>
    </source>
</evidence>
<evidence type="ECO:0000256" key="2">
    <source>
        <dbReference type="ARBA" id="ARBA00022448"/>
    </source>
</evidence>
<evidence type="ECO:0000313" key="10">
    <source>
        <dbReference type="Proteomes" id="UP000000496"/>
    </source>
</evidence>
<evidence type="ECO:0000256" key="7">
    <source>
        <dbReference type="SAM" id="Phobius"/>
    </source>
</evidence>
<dbReference type="Pfam" id="PF01794">
    <property type="entry name" value="Ferric_reduct"/>
    <property type="match status" value="1"/>
</dbReference>
<name>F8L6Z5_SIMNZ</name>
<keyword evidence="6 7" id="KW-0472">Membrane</keyword>
<gene>
    <name evidence="9" type="ordered locus">SNE_A06300</name>
</gene>
<dbReference type="GO" id="GO:0020037">
    <property type="term" value="F:heme binding"/>
    <property type="evidence" value="ECO:0007669"/>
    <property type="project" value="TreeGrafter"/>
</dbReference>
<proteinExistence type="predicted"/>
<dbReference type="TCDB" id="5.B.7.3.1">
    <property type="family name" value="the yedz (yedz) family"/>
</dbReference>